<feature type="transmembrane region" description="Helical" evidence="9">
    <location>
        <begin position="22"/>
        <end position="43"/>
    </location>
</feature>
<feature type="transmembrane region" description="Helical" evidence="9">
    <location>
        <begin position="127"/>
        <end position="151"/>
    </location>
</feature>
<feature type="domain" description="Amino acid permease/ SLC12A" evidence="10">
    <location>
        <begin position="22"/>
        <end position="455"/>
    </location>
</feature>
<proteinExistence type="inferred from homology"/>
<evidence type="ECO:0000313" key="11">
    <source>
        <dbReference type="EMBL" id="MPY57148.1"/>
    </source>
</evidence>
<protein>
    <submittedName>
        <fullName evidence="11">Amino acid permease</fullName>
    </submittedName>
</protein>
<dbReference type="GO" id="GO:0055085">
    <property type="term" value="P:transmembrane transport"/>
    <property type="evidence" value="ECO:0007669"/>
    <property type="project" value="InterPro"/>
</dbReference>
<evidence type="ECO:0000313" key="12">
    <source>
        <dbReference type="Proteomes" id="UP000400924"/>
    </source>
</evidence>
<feature type="transmembrane region" description="Helical" evidence="9">
    <location>
        <begin position="157"/>
        <end position="181"/>
    </location>
</feature>
<evidence type="ECO:0000256" key="8">
    <source>
        <dbReference type="SAM" id="MobiDB-lite"/>
    </source>
</evidence>
<evidence type="ECO:0000259" key="10">
    <source>
        <dbReference type="Pfam" id="PF00324"/>
    </source>
</evidence>
<keyword evidence="5" id="KW-0029">Amino-acid transport</keyword>
<evidence type="ECO:0000256" key="7">
    <source>
        <dbReference type="ARBA" id="ARBA00023136"/>
    </source>
</evidence>
<feature type="transmembrane region" description="Helical" evidence="9">
    <location>
        <begin position="285"/>
        <end position="307"/>
    </location>
</feature>
<evidence type="ECO:0000256" key="2">
    <source>
        <dbReference type="ARBA" id="ARBA00008583"/>
    </source>
</evidence>
<dbReference type="PANTHER" id="PTHR43495:SF5">
    <property type="entry name" value="GAMMA-AMINOBUTYRIC ACID PERMEASE"/>
    <property type="match status" value="1"/>
</dbReference>
<dbReference type="Gene3D" id="1.20.1740.10">
    <property type="entry name" value="Amino acid/polyamine transporter I"/>
    <property type="match status" value="1"/>
</dbReference>
<dbReference type="Proteomes" id="UP000400924">
    <property type="component" value="Unassembled WGS sequence"/>
</dbReference>
<dbReference type="GO" id="GO:0016020">
    <property type="term" value="C:membrane"/>
    <property type="evidence" value="ECO:0007669"/>
    <property type="project" value="UniProtKB-SubCell"/>
</dbReference>
<comment type="similarity">
    <text evidence="2">Belongs to the amino acid-polyamine-organocation (APC) superfamily. Amino acid transporter (AAT) (TC 2.A.3.1) family.</text>
</comment>
<dbReference type="EMBL" id="VJZC01000034">
    <property type="protein sequence ID" value="MPY57148.1"/>
    <property type="molecule type" value="Genomic_DNA"/>
</dbReference>
<reference evidence="11 12" key="1">
    <citation type="submission" date="2019-07" db="EMBL/GenBank/DDBJ databases">
        <title>New species of Amycolatopsis and Streptomyces.</title>
        <authorList>
            <person name="Duangmal K."/>
            <person name="Teo W.F.A."/>
            <person name="Lipun K."/>
        </authorList>
    </citation>
    <scope>NUCLEOTIDE SEQUENCE [LARGE SCALE GENOMIC DNA]</scope>
    <source>
        <strain evidence="11 12">NBRC 106415</strain>
    </source>
</reference>
<dbReference type="PIRSF" id="PIRSF006060">
    <property type="entry name" value="AA_transporter"/>
    <property type="match status" value="1"/>
</dbReference>
<feature type="transmembrane region" description="Helical" evidence="9">
    <location>
        <begin position="366"/>
        <end position="391"/>
    </location>
</feature>
<comment type="subcellular location">
    <subcellularLocation>
        <location evidence="1">Membrane</location>
        <topology evidence="1">Multi-pass membrane protein</topology>
    </subcellularLocation>
</comment>
<dbReference type="PANTHER" id="PTHR43495">
    <property type="entry name" value="GABA PERMEASE"/>
    <property type="match status" value="1"/>
</dbReference>
<evidence type="ECO:0000256" key="9">
    <source>
        <dbReference type="SAM" id="Phobius"/>
    </source>
</evidence>
<dbReference type="Pfam" id="PF00324">
    <property type="entry name" value="AA_permease"/>
    <property type="match status" value="1"/>
</dbReference>
<keyword evidence="4 9" id="KW-0812">Transmembrane</keyword>
<dbReference type="OrthoDB" id="5297508at2"/>
<evidence type="ECO:0000256" key="5">
    <source>
        <dbReference type="ARBA" id="ARBA00022970"/>
    </source>
</evidence>
<dbReference type="InterPro" id="IPR004841">
    <property type="entry name" value="AA-permease/SLC12A_dom"/>
</dbReference>
<keyword evidence="7 9" id="KW-0472">Membrane</keyword>
<feature type="region of interest" description="Disordered" evidence="8">
    <location>
        <begin position="464"/>
        <end position="483"/>
    </location>
</feature>
<dbReference type="AlphaFoldDB" id="A0A5N8XDY8"/>
<sequence>MTDTRAGRPGGGLDRSLGSRQIMMLSIGGALGTGLFLGASLAMSMAGPSVVVLYLVGAVFAAALAYALAEMASAHPEAGGFGWLADRYLGPLAGYVQRWSYWGCLVVTIGGEIVAAGIYLRFWWPELPLWIPVVALTVLIAAINCAAVSVFGELEYWFALIKVLAVVLFIGFGVVFIFFGVGGEPAAGLGNWTEHGGFAPHGAEGMLLALTVTTLAYGGTEAVAMTAAESKDPGKDVPRAARGVVLRLLLFYVLGTAVIVSVMPWTETANVSGVDQSPFVRLFDLIGVPAAAALMNAVVLTAALSAANTNLYVASRMMHSLALSGFAPRALGRTSSRRTPLAAVLASAVGLVAAAVVSAVSPEDAFPVLLGAALFTGMATWLIIFATHLAYRRSGVAQAVGKPAVRLPGAPVTTLIAMAFTVLVMVLTGFVDAFSLAWKAGVPFIVVVALSYMLPARKRRRTAAANPPAASAQPSTNAVPGQN</sequence>
<feature type="transmembrane region" description="Helical" evidence="9">
    <location>
        <begin position="50"/>
        <end position="69"/>
    </location>
</feature>
<feature type="transmembrane region" description="Helical" evidence="9">
    <location>
        <begin position="99"/>
        <end position="120"/>
    </location>
</feature>
<keyword evidence="3" id="KW-0813">Transport</keyword>
<keyword evidence="12" id="KW-1185">Reference proteome</keyword>
<dbReference type="RefSeq" id="WP_152770698.1">
    <property type="nucleotide sequence ID" value="NZ_VJZC01000034.1"/>
</dbReference>
<evidence type="ECO:0000256" key="4">
    <source>
        <dbReference type="ARBA" id="ARBA00022692"/>
    </source>
</evidence>
<comment type="caution">
    <text evidence="11">The sequence shown here is derived from an EMBL/GenBank/DDBJ whole genome shotgun (WGS) entry which is preliminary data.</text>
</comment>
<organism evidence="11 12">
    <name type="scientific">Streptomyces spongiae</name>
    <dbReference type="NCBI Taxonomy" id="565072"/>
    <lineage>
        <taxon>Bacteria</taxon>
        <taxon>Bacillati</taxon>
        <taxon>Actinomycetota</taxon>
        <taxon>Actinomycetes</taxon>
        <taxon>Kitasatosporales</taxon>
        <taxon>Streptomycetaceae</taxon>
        <taxon>Streptomyces</taxon>
    </lineage>
</organism>
<feature type="transmembrane region" description="Helical" evidence="9">
    <location>
        <begin position="412"/>
        <end position="430"/>
    </location>
</feature>
<dbReference type="FunFam" id="1.20.1740.10:FF:000001">
    <property type="entry name" value="Amino acid permease"/>
    <property type="match status" value="1"/>
</dbReference>
<gene>
    <name evidence="11" type="ORF">FNH08_08150</name>
</gene>
<dbReference type="GO" id="GO:0006865">
    <property type="term" value="P:amino acid transport"/>
    <property type="evidence" value="ECO:0007669"/>
    <property type="project" value="UniProtKB-KW"/>
</dbReference>
<evidence type="ECO:0000256" key="6">
    <source>
        <dbReference type="ARBA" id="ARBA00022989"/>
    </source>
</evidence>
<feature type="transmembrane region" description="Helical" evidence="9">
    <location>
        <begin position="244"/>
        <end position="265"/>
    </location>
</feature>
<feature type="transmembrane region" description="Helical" evidence="9">
    <location>
        <begin position="436"/>
        <end position="454"/>
    </location>
</feature>
<keyword evidence="6 9" id="KW-1133">Transmembrane helix</keyword>
<name>A0A5N8XDY8_9ACTN</name>
<accession>A0A5N8XDY8</accession>
<evidence type="ECO:0000256" key="3">
    <source>
        <dbReference type="ARBA" id="ARBA00022448"/>
    </source>
</evidence>
<feature type="transmembrane region" description="Helical" evidence="9">
    <location>
        <begin position="341"/>
        <end position="360"/>
    </location>
</feature>
<evidence type="ECO:0000256" key="1">
    <source>
        <dbReference type="ARBA" id="ARBA00004141"/>
    </source>
</evidence>